<comment type="similarity">
    <text evidence="1 3 7">Belongs to the Glu/Leu/Phe/Val dehydrogenases family.</text>
</comment>
<gene>
    <name evidence="9" type="ORF">UV33_C0027G0008</name>
</gene>
<dbReference type="GO" id="GO:0004352">
    <property type="term" value="F:glutamate dehydrogenase (NAD+) activity"/>
    <property type="evidence" value="ECO:0007669"/>
    <property type="project" value="TreeGrafter"/>
</dbReference>
<dbReference type="InterPro" id="IPR033922">
    <property type="entry name" value="NAD_bind_Glu_DH"/>
</dbReference>
<feature type="binding site" evidence="5">
    <location>
        <position position="236"/>
    </location>
    <ligand>
        <name>NAD(+)</name>
        <dbReference type="ChEBI" id="CHEBI:57540"/>
    </ligand>
</feature>
<feature type="domain" description="Glutamate/phenylalanine/leucine/valine/L-tryptophan dehydrogenase C-terminal" evidence="8">
    <location>
        <begin position="191"/>
        <end position="436"/>
    </location>
</feature>
<dbReference type="InterPro" id="IPR046346">
    <property type="entry name" value="Aminoacid_DH-like_N_sf"/>
</dbReference>
<feature type="binding site" evidence="5">
    <location>
        <position position="377"/>
    </location>
    <ligand>
        <name>substrate</name>
    </ligand>
</feature>
<dbReference type="InterPro" id="IPR006095">
    <property type="entry name" value="Glu/Leu/Phe/Val/Trp_DH"/>
</dbReference>
<evidence type="ECO:0000313" key="9">
    <source>
        <dbReference type="EMBL" id="KKS64381.1"/>
    </source>
</evidence>
<dbReference type="Pfam" id="PF00208">
    <property type="entry name" value="ELFV_dehydrog"/>
    <property type="match status" value="1"/>
</dbReference>
<keyword evidence="5" id="KW-0547">Nucleotide-binding</keyword>
<evidence type="ECO:0000256" key="6">
    <source>
        <dbReference type="PIRSR" id="PIRSR000185-3"/>
    </source>
</evidence>
<dbReference type="PATRIC" id="fig|1618420.3.peg.329"/>
<dbReference type="SUPFAM" id="SSF53223">
    <property type="entry name" value="Aminoacid dehydrogenase-like, N-terminal domain"/>
    <property type="match status" value="1"/>
</dbReference>
<dbReference type="InterPro" id="IPR014362">
    <property type="entry name" value="Glu_DH"/>
</dbReference>
<dbReference type="PRINTS" id="PR00082">
    <property type="entry name" value="GLFDHDRGNASE"/>
</dbReference>
<organism evidence="9 10">
    <name type="scientific">Candidatus Daviesbacteria bacterium GW2011_GWA1_42_6</name>
    <dbReference type="NCBI Taxonomy" id="1618420"/>
    <lineage>
        <taxon>Bacteria</taxon>
        <taxon>Candidatus Daviesiibacteriota</taxon>
    </lineage>
</organism>
<evidence type="ECO:0000256" key="1">
    <source>
        <dbReference type="ARBA" id="ARBA00006382"/>
    </source>
</evidence>
<protein>
    <recommendedName>
        <fullName evidence="3">Glutamate dehydrogenase</fullName>
    </recommendedName>
</protein>
<keyword evidence="5" id="KW-0520">NAD</keyword>
<dbReference type="PIRSF" id="PIRSF000185">
    <property type="entry name" value="Glu_DH"/>
    <property type="match status" value="1"/>
</dbReference>
<accession>A0A0G1D0I0</accession>
<dbReference type="PROSITE" id="PS00074">
    <property type="entry name" value="GLFV_DEHYDROGENASE"/>
    <property type="match status" value="1"/>
</dbReference>
<feature type="binding site" evidence="5">
    <location>
        <position position="70"/>
    </location>
    <ligand>
        <name>substrate</name>
    </ligand>
</feature>
<dbReference type="EMBL" id="LCEB01000027">
    <property type="protein sequence ID" value="KKS64381.1"/>
    <property type="molecule type" value="Genomic_DNA"/>
</dbReference>
<dbReference type="SUPFAM" id="SSF51735">
    <property type="entry name" value="NAD(P)-binding Rossmann-fold domains"/>
    <property type="match status" value="1"/>
</dbReference>
<dbReference type="PANTHER" id="PTHR11606:SF13">
    <property type="entry name" value="GLUTAMATE DEHYDROGENASE 1, MITOCHONDRIAL"/>
    <property type="match status" value="1"/>
</dbReference>
<keyword evidence="2 3" id="KW-0560">Oxidoreductase</keyword>
<feature type="binding site" evidence="5">
    <location>
        <position position="94"/>
    </location>
    <ligand>
        <name>substrate</name>
    </ligand>
</feature>
<evidence type="ECO:0000256" key="4">
    <source>
        <dbReference type="PIRSR" id="PIRSR000185-1"/>
    </source>
</evidence>
<dbReference type="Gene3D" id="3.40.50.720">
    <property type="entry name" value="NAD(P)-binding Rossmann-like Domain"/>
    <property type="match status" value="1"/>
</dbReference>
<feature type="active site" description="Proton donor" evidence="4">
    <location>
        <position position="106"/>
    </location>
</feature>
<dbReference type="CDD" id="cd01076">
    <property type="entry name" value="NAD_bind_1_Glu_DH"/>
    <property type="match status" value="1"/>
</dbReference>
<evidence type="ECO:0000259" key="8">
    <source>
        <dbReference type="SMART" id="SM00839"/>
    </source>
</evidence>
<evidence type="ECO:0000256" key="7">
    <source>
        <dbReference type="RuleBase" id="RU004417"/>
    </source>
</evidence>
<evidence type="ECO:0000256" key="2">
    <source>
        <dbReference type="ARBA" id="ARBA00023002"/>
    </source>
</evidence>
<comment type="caution">
    <text evidence="9">The sequence shown here is derived from an EMBL/GenBank/DDBJ whole genome shotgun (WGS) entry which is preliminary data.</text>
</comment>
<dbReference type="Proteomes" id="UP000034135">
    <property type="component" value="Unassembled WGS sequence"/>
</dbReference>
<feature type="site" description="Important for catalysis" evidence="6">
    <location>
        <position position="146"/>
    </location>
</feature>
<evidence type="ECO:0000256" key="5">
    <source>
        <dbReference type="PIRSR" id="PIRSR000185-2"/>
    </source>
</evidence>
<dbReference type="InterPro" id="IPR036291">
    <property type="entry name" value="NAD(P)-bd_dom_sf"/>
</dbReference>
<dbReference type="InterPro" id="IPR033524">
    <property type="entry name" value="Glu/Leu/Phe/Val_DH_AS"/>
</dbReference>
<dbReference type="Gene3D" id="3.40.50.10860">
    <property type="entry name" value="Leucine Dehydrogenase, chain A, domain 1"/>
    <property type="match status" value="1"/>
</dbReference>
<dbReference type="AlphaFoldDB" id="A0A0G1D0I0"/>
<feature type="binding site" evidence="5">
    <location>
        <position position="198"/>
    </location>
    <ligand>
        <name>NAD(+)</name>
        <dbReference type="ChEBI" id="CHEBI:57540"/>
    </ligand>
</feature>
<dbReference type="Pfam" id="PF02812">
    <property type="entry name" value="ELFV_dehydrog_N"/>
    <property type="match status" value="1"/>
</dbReference>
<dbReference type="SMART" id="SM00839">
    <property type="entry name" value="ELFV_dehydrog"/>
    <property type="match status" value="1"/>
</dbReference>
<proteinExistence type="inferred from homology"/>
<dbReference type="GO" id="GO:0006538">
    <property type="term" value="P:L-glutamate catabolic process"/>
    <property type="evidence" value="ECO:0007669"/>
    <property type="project" value="TreeGrafter"/>
</dbReference>
<reference evidence="9 10" key="1">
    <citation type="journal article" date="2015" name="Nature">
        <title>rRNA introns, odd ribosomes, and small enigmatic genomes across a large radiation of phyla.</title>
        <authorList>
            <person name="Brown C.T."/>
            <person name="Hug L.A."/>
            <person name="Thomas B.C."/>
            <person name="Sharon I."/>
            <person name="Castelle C.J."/>
            <person name="Singh A."/>
            <person name="Wilkins M.J."/>
            <person name="Williams K.H."/>
            <person name="Banfield J.F."/>
        </authorList>
    </citation>
    <scope>NUCLEOTIDE SEQUENCE [LARGE SCALE GENOMIC DNA]</scope>
</reference>
<dbReference type="InterPro" id="IPR006097">
    <property type="entry name" value="Glu/Leu/Phe/Val/Trp_DH_dimer"/>
</dbReference>
<name>A0A0G1D0I0_9BACT</name>
<dbReference type="InterPro" id="IPR006096">
    <property type="entry name" value="Glu/Leu/Phe/Val/Trp_DH_C"/>
</dbReference>
<evidence type="ECO:0000256" key="3">
    <source>
        <dbReference type="PIRNR" id="PIRNR000185"/>
    </source>
</evidence>
<evidence type="ECO:0000313" key="10">
    <source>
        <dbReference type="Proteomes" id="UP000034135"/>
    </source>
</evidence>
<sequence length="440" mass="48475">MQDNQNPFASAQAQLKEAAKHTDVPKWVVELLLGPERQIDFRFPFKRDGGDIHIVKGYRVQHNNWLGPYKGGLRFHPRVDIDEVKALAFWMTIKNAVVDVPFGGGKGGIEIDPKSLSEGELERMTRQFARELAPNIGPDLDVPAPDVNTNSQIMDWIVEEFTVYGSQFMEKYTKDQLRAVVTGKSVGKGGSKGRDEATGMGGFYVLEELVKKLGLKKPFDKAQGKPLTVAIQGFGNVGSHIAALLHDNGYKVIGLSDSKGGIIDKTGTGFNVKLVQACKLDKGLIDHCYCVGTVCDLSNNHHGNISNEELLEMPVDILIPAALEEVIHAKNASKIKAKIVFEMANGPTTAEADEILAKKGVLVVPDVLANAGGVTVSYFEWLQNMKDESWDLEKVRGKLKKKMVKAFEEVWKIHENKKIDLRTAAYVLALQRLAKKSSAV</sequence>
<dbReference type="PANTHER" id="PTHR11606">
    <property type="entry name" value="GLUTAMATE DEHYDROGENASE"/>
    <property type="match status" value="1"/>
</dbReference>
<dbReference type="GO" id="GO:0000166">
    <property type="term" value="F:nucleotide binding"/>
    <property type="evidence" value="ECO:0007669"/>
    <property type="project" value="UniProtKB-KW"/>
</dbReference>